<reference evidence="3" key="1">
    <citation type="submission" date="2017-12" db="EMBL/GenBank/DDBJ databases">
        <authorList>
            <consortium name="DOE Joint Genome Institute"/>
            <person name="Mondo S.J."/>
            <person name="Kjaerbolling I."/>
            <person name="Vesth T.C."/>
            <person name="Frisvad J.C."/>
            <person name="Nybo J.L."/>
            <person name="Theobald S."/>
            <person name="Kuo A."/>
            <person name="Bowyer P."/>
            <person name="Matsuda Y."/>
            <person name="Lyhne E.K."/>
            <person name="Kogle M.E."/>
            <person name="Clum A."/>
            <person name="Lipzen A."/>
            <person name="Salamov A."/>
            <person name="Ngan C.Y."/>
            <person name="Daum C."/>
            <person name="Chiniquy J."/>
            <person name="Barry K."/>
            <person name="LaButti K."/>
            <person name="Haridas S."/>
            <person name="Simmons B.A."/>
            <person name="Magnuson J.K."/>
            <person name="Mortensen U.H."/>
            <person name="Larsen T.O."/>
            <person name="Grigoriev I.V."/>
            <person name="Baker S.E."/>
            <person name="Andersen M.R."/>
            <person name="Nordberg H.P."/>
            <person name="Cantor M.N."/>
            <person name="Hua S.X."/>
        </authorList>
    </citation>
    <scope>NUCLEOTIDE SEQUENCE [LARGE SCALE GENOMIC DNA]</scope>
    <source>
        <strain evidence="3">IBT 19404</strain>
    </source>
</reference>
<dbReference type="Proteomes" id="UP000235023">
    <property type="component" value="Unassembled WGS sequence"/>
</dbReference>
<evidence type="ECO:0000256" key="1">
    <source>
        <dbReference type="SAM" id="Phobius"/>
    </source>
</evidence>
<proteinExistence type="predicted"/>
<keyword evidence="1" id="KW-0472">Membrane</keyword>
<name>A0A2J5HV91_9EURO</name>
<keyword evidence="1" id="KW-0812">Transmembrane</keyword>
<keyword evidence="1" id="KW-1133">Transmembrane helix</keyword>
<dbReference type="AlphaFoldDB" id="A0A2J5HV91"/>
<sequence length="72" mass="8239">MPRKGLLHSSYYRCVHLENTVSGEQGQEARVRLAFRKEGYEIGTAPAYRSISAALIYLLNCVLLLRLFCMIF</sequence>
<dbReference type="EMBL" id="KZ559538">
    <property type="protein sequence ID" value="PLN81300.1"/>
    <property type="molecule type" value="Genomic_DNA"/>
</dbReference>
<evidence type="ECO:0000313" key="2">
    <source>
        <dbReference type="EMBL" id="PLN81300.1"/>
    </source>
</evidence>
<feature type="transmembrane region" description="Helical" evidence="1">
    <location>
        <begin position="47"/>
        <end position="69"/>
    </location>
</feature>
<gene>
    <name evidence="2" type="ORF">BDW42DRAFT_169159</name>
</gene>
<keyword evidence="3" id="KW-1185">Reference proteome</keyword>
<protein>
    <submittedName>
        <fullName evidence="2">Uncharacterized protein</fullName>
    </submittedName>
</protein>
<evidence type="ECO:0000313" key="3">
    <source>
        <dbReference type="Proteomes" id="UP000235023"/>
    </source>
</evidence>
<accession>A0A2J5HV91</accession>
<organism evidence="2 3">
    <name type="scientific">Aspergillus taichungensis</name>
    <dbReference type="NCBI Taxonomy" id="482145"/>
    <lineage>
        <taxon>Eukaryota</taxon>
        <taxon>Fungi</taxon>
        <taxon>Dikarya</taxon>
        <taxon>Ascomycota</taxon>
        <taxon>Pezizomycotina</taxon>
        <taxon>Eurotiomycetes</taxon>
        <taxon>Eurotiomycetidae</taxon>
        <taxon>Eurotiales</taxon>
        <taxon>Aspergillaceae</taxon>
        <taxon>Aspergillus</taxon>
        <taxon>Aspergillus subgen. Circumdati</taxon>
    </lineage>
</organism>